<dbReference type="OrthoDB" id="3606832at2"/>
<dbReference type="Proteomes" id="UP000295611">
    <property type="component" value="Unassembled WGS sequence"/>
</dbReference>
<dbReference type="EMBL" id="SNZP01000004">
    <property type="protein sequence ID" value="TDR80508.1"/>
    <property type="molecule type" value="Genomic_DNA"/>
</dbReference>
<dbReference type="SUPFAM" id="SSF47240">
    <property type="entry name" value="Ferritin-like"/>
    <property type="match status" value="1"/>
</dbReference>
<organism evidence="1 2">
    <name type="scientific">Paludibacterium purpuratum</name>
    <dbReference type="NCBI Taxonomy" id="1144873"/>
    <lineage>
        <taxon>Bacteria</taxon>
        <taxon>Pseudomonadati</taxon>
        <taxon>Pseudomonadota</taxon>
        <taxon>Betaproteobacteria</taxon>
        <taxon>Neisseriales</taxon>
        <taxon>Chromobacteriaceae</taxon>
        <taxon>Paludibacterium</taxon>
    </lineage>
</organism>
<dbReference type="InterPro" id="IPR009078">
    <property type="entry name" value="Ferritin-like_SF"/>
</dbReference>
<evidence type="ECO:0008006" key="3">
    <source>
        <dbReference type="Google" id="ProtNLM"/>
    </source>
</evidence>
<evidence type="ECO:0000313" key="2">
    <source>
        <dbReference type="Proteomes" id="UP000295611"/>
    </source>
</evidence>
<sequence length="287" mass="33589">MLYPELFAQLEKARWNMAQDIPWSQFDADKLSEEQAKTIKMNAITEWAALPATEMFLRDNRDDSDFSAFMSIWFYEEQKHALVLMEYLRRFRPELLPSEEELHAVRFEFDPAPQLETLMLHFCGEVRLTQWYRCAADWHQEPVIKHIYKTLSQDEARHGGAYLKYMKRAIERCGNEARAAFAKIGLLMASSARANKPLHPTNLHVNESLFPNDTVQSRLPDPAWLEEWLSRQIHFDDTWEARVVGGILRNLSNLFERPIETIQVLNRYRKELTASLKEPNVVPNPAV</sequence>
<name>A0A4R7B738_9NEIS</name>
<keyword evidence="2" id="KW-1185">Reference proteome</keyword>
<gene>
    <name evidence="1" type="ORF">DFP86_1043</name>
</gene>
<dbReference type="AlphaFoldDB" id="A0A4R7B738"/>
<evidence type="ECO:0000313" key="1">
    <source>
        <dbReference type="EMBL" id="TDR80508.1"/>
    </source>
</evidence>
<reference evidence="1 2" key="1">
    <citation type="submission" date="2019-03" db="EMBL/GenBank/DDBJ databases">
        <title>Genomic Encyclopedia of Type Strains, Phase III (KMG-III): the genomes of soil and plant-associated and newly described type strains.</title>
        <authorList>
            <person name="Whitman W."/>
        </authorList>
    </citation>
    <scope>NUCLEOTIDE SEQUENCE [LARGE SCALE GENOMIC DNA]</scope>
    <source>
        <strain evidence="1 2">CECT 8976</strain>
    </source>
</reference>
<comment type="caution">
    <text evidence="1">The sequence shown here is derived from an EMBL/GenBank/DDBJ whole genome shotgun (WGS) entry which is preliminary data.</text>
</comment>
<dbReference type="RefSeq" id="WP_133678996.1">
    <property type="nucleotide sequence ID" value="NZ_SNZP01000004.1"/>
</dbReference>
<proteinExistence type="predicted"/>
<dbReference type="InterPro" id="IPR012348">
    <property type="entry name" value="RNR-like"/>
</dbReference>
<dbReference type="Gene3D" id="1.10.620.20">
    <property type="entry name" value="Ribonucleotide Reductase, subunit A"/>
    <property type="match status" value="1"/>
</dbReference>
<dbReference type="GO" id="GO:0016491">
    <property type="term" value="F:oxidoreductase activity"/>
    <property type="evidence" value="ECO:0007669"/>
    <property type="project" value="InterPro"/>
</dbReference>
<accession>A0A4R7B738</accession>
<protein>
    <recommendedName>
        <fullName evidence="3">Para-aminobenzoate N-oxygenase AurF</fullName>
    </recommendedName>
</protein>